<reference evidence="11" key="1">
    <citation type="submission" date="2020-01" db="EMBL/GenBank/DDBJ databases">
        <title>Genome Sequencing of Three Apophysomyces-Like Fungal Strains Confirms a Novel Fungal Genus in the Mucoromycota with divergent Burkholderia-like Endosymbiotic Bacteria.</title>
        <authorList>
            <person name="Stajich J.E."/>
            <person name="Macias A.M."/>
            <person name="Carter-House D."/>
            <person name="Lovett B."/>
            <person name="Kasson L.R."/>
            <person name="Berry K."/>
            <person name="Grigoriev I."/>
            <person name="Chang Y."/>
            <person name="Spatafora J."/>
            <person name="Kasson M.T."/>
        </authorList>
    </citation>
    <scope>NUCLEOTIDE SEQUENCE</scope>
    <source>
        <strain evidence="11">NRRL A-21654</strain>
    </source>
</reference>
<dbReference type="GO" id="GO:0006241">
    <property type="term" value="P:CTP biosynthetic process"/>
    <property type="evidence" value="ECO:0007669"/>
    <property type="project" value="InterPro"/>
</dbReference>
<evidence type="ECO:0000259" key="10">
    <source>
        <dbReference type="SMART" id="SM00562"/>
    </source>
</evidence>
<evidence type="ECO:0000256" key="5">
    <source>
        <dbReference type="ARBA" id="ARBA00022842"/>
    </source>
</evidence>
<feature type="binding site" evidence="7">
    <location>
        <position position="120"/>
    </location>
    <ligand>
        <name>ATP</name>
        <dbReference type="ChEBI" id="CHEBI:30616"/>
    </ligand>
</feature>
<dbReference type="InterPro" id="IPR001564">
    <property type="entry name" value="Nucleoside_diP_kinase"/>
</dbReference>
<dbReference type="GO" id="GO:0006228">
    <property type="term" value="P:UTP biosynthetic process"/>
    <property type="evidence" value="ECO:0007669"/>
    <property type="project" value="InterPro"/>
</dbReference>
<dbReference type="PROSITE" id="PS00469">
    <property type="entry name" value="NDPK"/>
    <property type="match status" value="1"/>
</dbReference>
<feature type="binding site" evidence="7">
    <location>
        <position position="96"/>
    </location>
    <ligand>
        <name>ATP</name>
        <dbReference type="ChEBI" id="CHEBI:30616"/>
    </ligand>
</feature>
<feature type="binding site" evidence="7">
    <location>
        <position position="16"/>
    </location>
    <ligand>
        <name>ATP</name>
        <dbReference type="ChEBI" id="CHEBI:30616"/>
    </ligand>
</feature>
<dbReference type="PROSITE" id="PS51374">
    <property type="entry name" value="NDPK_LIKE"/>
    <property type="match status" value="1"/>
</dbReference>
<gene>
    <name evidence="11" type="ORF">EC973_002927</name>
</gene>
<comment type="caution">
    <text evidence="11">The sequence shown here is derived from an EMBL/GenBank/DDBJ whole genome shotgun (WGS) entry which is preliminary data.</text>
</comment>
<name>A0A8H7BM11_9FUNG</name>
<keyword evidence="5" id="KW-0460">Magnesium</keyword>
<evidence type="ECO:0000256" key="9">
    <source>
        <dbReference type="RuleBase" id="RU004013"/>
    </source>
</evidence>
<dbReference type="GO" id="GO:0006183">
    <property type="term" value="P:GTP biosynthetic process"/>
    <property type="evidence" value="ECO:0007669"/>
    <property type="project" value="InterPro"/>
</dbReference>
<keyword evidence="9" id="KW-0808">Transferase</keyword>
<feature type="binding site" evidence="7">
    <location>
        <position position="62"/>
    </location>
    <ligand>
        <name>ATP</name>
        <dbReference type="ChEBI" id="CHEBI:30616"/>
    </ligand>
</feature>
<evidence type="ECO:0000313" key="12">
    <source>
        <dbReference type="Proteomes" id="UP000605846"/>
    </source>
</evidence>
<dbReference type="InterPro" id="IPR034907">
    <property type="entry name" value="NDK-like_dom"/>
</dbReference>
<proteinExistence type="inferred from homology"/>
<organism evidence="11 12">
    <name type="scientific">Apophysomyces ossiformis</name>
    <dbReference type="NCBI Taxonomy" id="679940"/>
    <lineage>
        <taxon>Eukaryota</taxon>
        <taxon>Fungi</taxon>
        <taxon>Fungi incertae sedis</taxon>
        <taxon>Mucoromycota</taxon>
        <taxon>Mucoromycotina</taxon>
        <taxon>Mucoromycetes</taxon>
        <taxon>Mucorales</taxon>
        <taxon>Mucorineae</taxon>
        <taxon>Mucoraceae</taxon>
        <taxon>Apophysomyces</taxon>
    </lineage>
</organism>
<dbReference type="InterPro" id="IPR023005">
    <property type="entry name" value="Nucleoside_diP_kinase_AS"/>
</dbReference>
<dbReference type="GO" id="GO:0003341">
    <property type="term" value="P:cilium movement"/>
    <property type="evidence" value="ECO:0007669"/>
    <property type="project" value="TreeGrafter"/>
</dbReference>
<keyword evidence="9" id="KW-0067">ATP-binding</keyword>
<keyword evidence="9" id="KW-0418">Kinase</keyword>
<evidence type="ECO:0000256" key="3">
    <source>
        <dbReference type="ARBA" id="ARBA00022490"/>
    </source>
</evidence>
<dbReference type="SUPFAM" id="SSF54919">
    <property type="entry name" value="Nucleoside diphosphate kinase, NDK"/>
    <property type="match status" value="1"/>
</dbReference>
<dbReference type="EC" id="2.7.4.6" evidence="9"/>
<accession>A0A8H7BM11</accession>
<feature type="binding site" evidence="7">
    <location>
        <position position="110"/>
    </location>
    <ligand>
        <name>ATP</name>
        <dbReference type="ChEBI" id="CHEBI:30616"/>
    </ligand>
</feature>
<dbReference type="GO" id="GO:0005929">
    <property type="term" value="C:cilium"/>
    <property type="evidence" value="ECO:0007669"/>
    <property type="project" value="TreeGrafter"/>
</dbReference>
<dbReference type="InterPro" id="IPR036850">
    <property type="entry name" value="NDK-like_dom_sf"/>
</dbReference>
<comment type="catalytic activity">
    <reaction evidence="9">
        <text>a 2'-deoxyribonucleoside 5'-diphosphate + ATP = a 2'-deoxyribonucleoside 5'-triphosphate + ADP</text>
        <dbReference type="Rhea" id="RHEA:44640"/>
        <dbReference type="ChEBI" id="CHEBI:30616"/>
        <dbReference type="ChEBI" id="CHEBI:61560"/>
        <dbReference type="ChEBI" id="CHEBI:73316"/>
        <dbReference type="ChEBI" id="CHEBI:456216"/>
        <dbReference type="EC" id="2.7.4.6"/>
    </reaction>
</comment>
<dbReference type="PRINTS" id="PR01243">
    <property type="entry name" value="NUCDPKINASE"/>
</dbReference>
<dbReference type="GO" id="GO:0004550">
    <property type="term" value="F:nucleoside diphosphate kinase activity"/>
    <property type="evidence" value="ECO:0007669"/>
    <property type="project" value="UniProtKB-EC"/>
</dbReference>
<dbReference type="AlphaFoldDB" id="A0A8H7BM11"/>
<dbReference type="Pfam" id="PF00334">
    <property type="entry name" value="NDK"/>
    <property type="match status" value="1"/>
</dbReference>
<keyword evidence="12" id="KW-1185">Reference proteome</keyword>
<evidence type="ECO:0000256" key="8">
    <source>
        <dbReference type="RuleBase" id="RU004011"/>
    </source>
</evidence>
<keyword evidence="4" id="KW-0479">Metal-binding</keyword>
<dbReference type="Proteomes" id="UP000605846">
    <property type="component" value="Unassembled WGS sequence"/>
</dbReference>
<feature type="binding site" evidence="7">
    <location>
        <position position="90"/>
    </location>
    <ligand>
        <name>ATP</name>
        <dbReference type="ChEBI" id="CHEBI:30616"/>
    </ligand>
</feature>
<evidence type="ECO:0000256" key="6">
    <source>
        <dbReference type="ARBA" id="ARBA00023080"/>
    </source>
</evidence>
<dbReference type="OrthoDB" id="2162449at2759"/>
<sequence length="139" mass="15638">MQEVICPVEETLAIIKPDGMAHKSLVMAMIKQRGFEIIAEKRVQFSSANVAEWYHDKVGRSFYPSLEAYLTRGPCYAMLLQRVDAVKGLRRLIGPTDPEKARENAPRSVRAHIGTSIQENAIHASDSKEAVQKEKNLIF</sequence>
<dbReference type="PANTHER" id="PTHR46161:SF1">
    <property type="entry name" value="NUCLEOSIDE DIPHOSPHATE KINASE HOMOLOG 5"/>
    <property type="match status" value="1"/>
</dbReference>
<evidence type="ECO:0000256" key="7">
    <source>
        <dbReference type="PROSITE-ProRule" id="PRU00706"/>
    </source>
</evidence>
<keyword evidence="3" id="KW-0963">Cytoplasm</keyword>
<comment type="similarity">
    <text evidence="1 7 8">Belongs to the NDK family.</text>
</comment>
<evidence type="ECO:0000313" key="11">
    <source>
        <dbReference type="EMBL" id="KAF7722614.1"/>
    </source>
</evidence>
<evidence type="ECO:0000256" key="1">
    <source>
        <dbReference type="ARBA" id="ARBA00008142"/>
    </source>
</evidence>
<keyword evidence="6" id="KW-0546">Nucleotide metabolism</keyword>
<evidence type="ECO:0000256" key="2">
    <source>
        <dbReference type="ARBA" id="ARBA00017632"/>
    </source>
</evidence>
<dbReference type="GO" id="GO:0005524">
    <property type="term" value="F:ATP binding"/>
    <property type="evidence" value="ECO:0007669"/>
    <property type="project" value="UniProtKB-KW"/>
</dbReference>
<dbReference type="GO" id="GO:0046872">
    <property type="term" value="F:metal ion binding"/>
    <property type="evidence" value="ECO:0007669"/>
    <property type="project" value="UniProtKB-KW"/>
</dbReference>
<feature type="domain" description="Nucleoside diphosphate kinase-like" evidence="10">
    <location>
        <begin position="8"/>
        <end position="139"/>
    </location>
</feature>
<keyword evidence="9" id="KW-0547">Nucleotide-binding</keyword>
<feature type="active site" description="Pros-phosphohistidine intermediate" evidence="7">
    <location>
        <position position="123"/>
    </location>
</feature>
<evidence type="ECO:0000256" key="4">
    <source>
        <dbReference type="ARBA" id="ARBA00022723"/>
    </source>
</evidence>
<dbReference type="SMART" id="SM00562">
    <property type="entry name" value="NDK"/>
    <property type="match status" value="1"/>
</dbReference>
<dbReference type="EMBL" id="JABAYA010000186">
    <property type="protein sequence ID" value="KAF7722614.1"/>
    <property type="molecule type" value="Genomic_DNA"/>
</dbReference>
<dbReference type="Gene3D" id="3.30.70.141">
    <property type="entry name" value="Nucleoside diphosphate kinase-like domain"/>
    <property type="match status" value="1"/>
</dbReference>
<dbReference type="PANTHER" id="PTHR46161">
    <property type="entry name" value="NUCLEOSIDE DIPHOSPHATE KINASE"/>
    <property type="match status" value="1"/>
</dbReference>
<dbReference type="GO" id="GO:1902176">
    <property type="term" value="P:negative regulation of oxidative stress-induced intrinsic apoptotic signaling pathway"/>
    <property type="evidence" value="ECO:0007669"/>
    <property type="project" value="TreeGrafter"/>
</dbReference>
<protein>
    <recommendedName>
        <fullName evidence="2 9">Nucleoside diphosphate kinase</fullName>
        <ecNumber evidence="9">2.7.4.6</ecNumber>
    </recommendedName>
</protein>